<evidence type="ECO:0000256" key="5">
    <source>
        <dbReference type="ARBA" id="ARBA00022989"/>
    </source>
</evidence>
<proteinExistence type="inferred from homology"/>
<dbReference type="HAMAP" id="MF_00161">
    <property type="entry name" value="LspA"/>
    <property type="match status" value="1"/>
</dbReference>
<keyword evidence="6 7" id="KW-0472">Membrane</keyword>
<dbReference type="PRINTS" id="PR00781">
    <property type="entry name" value="LIPOSIGPTASE"/>
</dbReference>
<feature type="transmembrane region" description="Helical" evidence="7">
    <location>
        <begin position="131"/>
        <end position="157"/>
    </location>
</feature>
<keyword evidence="5 7" id="KW-1133">Transmembrane helix</keyword>
<keyword evidence="4" id="KW-0378">Hydrolase</keyword>
<dbReference type="Pfam" id="PF01252">
    <property type="entry name" value="Peptidase_A8"/>
    <property type="match status" value="1"/>
</dbReference>
<feature type="transmembrane region" description="Helical" evidence="7">
    <location>
        <begin position="69"/>
        <end position="90"/>
    </location>
</feature>
<evidence type="ECO:0000256" key="7">
    <source>
        <dbReference type="SAM" id="Phobius"/>
    </source>
</evidence>
<dbReference type="PANTHER" id="PTHR33695:SF1">
    <property type="entry name" value="LIPOPROTEIN SIGNAL PEPTIDASE"/>
    <property type="match status" value="1"/>
</dbReference>
<dbReference type="AlphaFoldDB" id="A0A382ALY1"/>
<dbReference type="GO" id="GO:0004190">
    <property type="term" value="F:aspartic-type endopeptidase activity"/>
    <property type="evidence" value="ECO:0007669"/>
    <property type="project" value="InterPro"/>
</dbReference>
<evidence type="ECO:0008006" key="9">
    <source>
        <dbReference type="Google" id="ProtNLM"/>
    </source>
</evidence>
<reference evidence="8" key="1">
    <citation type="submission" date="2018-05" db="EMBL/GenBank/DDBJ databases">
        <authorList>
            <person name="Lanie J.A."/>
            <person name="Ng W.-L."/>
            <person name="Kazmierczak K.M."/>
            <person name="Andrzejewski T.M."/>
            <person name="Davidsen T.M."/>
            <person name="Wayne K.J."/>
            <person name="Tettelin H."/>
            <person name="Glass J.I."/>
            <person name="Rusch D."/>
            <person name="Podicherti R."/>
            <person name="Tsui H.-C.T."/>
            <person name="Winkler M.E."/>
        </authorList>
    </citation>
    <scope>NUCLEOTIDE SEQUENCE</scope>
</reference>
<keyword evidence="2" id="KW-0645">Protease</keyword>
<dbReference type="GO" id="GO:0006508">
    <property type="term" value="P:proteolysis"/>
    <property type="evidence" value="ECO:0007669"/>
    <property type="project" value="UniProtKB-KW"/>
</dbReference>
<keyword evidence="1" id="KW-1003">Cell membrane</keyword>
<gene>
    <name evidence="8" type="ORF">METZ01_LOCUS154897</name>
</gene>
<sequence>MAIKNYRTILFYSILVIILFLLDRFSKLYILNLAETESEVDIYVTSFLNFYLTWNSGIGFGLFSFDKSIIYKFITYLILALNIVIIIMIYRTNDYRVYFLLLILGGSSGNLFDRLYYFAVPDFIDFHVNNFHWFIFNVADIFISIGIFCLIIIEIFFKKKNENENK</sequence>
<evidence type="ECO:0000256" key="2">
    <source>
        <dbReference type="ARBA" id="ARBA00022670"/>
    </source>
</evidence>
<evidence type="ECO:0000256" key="1">
    <source>
        <dbReference type="ARBA" id="ARBA00022475"/>
    </source>
</evidence>
<protein>
    <recommendedName>
        <fullName evidence="9">Signal peptidase II</fullName>
    </recommendedName>
</protein>
<name>A0A382ALY1_9ZZZZ</name>
<evidence type="ECO:0000256" key="6">
    <source>
        <dbReference type="ARBA" id="ARBA00023136"/>
    </source>
</evidence>
<dbReference type="EMBL" id="UINC01025794">
    <property type="protein sequence ID" value="SVB02043.1"/>
    <property type="molecule type" value="Genomic_DNA"/>
</dbReference>
<organism evidence="8">
    <name type="scientific">marine metagenome</name>
    <dbReference type="NCBI Taxonomy" id="408172"/>
    <lineage>
        <taxon>unclassified sequences</taxon>
        <taxon>metagenomes</taxon>
        <taxon>ecological metagenomes</taxon>
    </lineage>
</organism>
<feature type="transmembrane region" description="Helical" evidence="7">
    <location>
        <begin position="97"/>
        <end position="119"/>
    </location>
</feature>
<evidence type="ECO:0000313" key="8">
    <source>
        <dbReference type="EMBL" id="SVB02043.1"/>
    </source>
</evidence>
<accession>A0A382ALY1</accession>
<feature type="transmembrane region" description="Helical" evidence="7">
    <location>
        <begin position="42"/>
        <end position="63"/>
    </location>
</feature>
<keyword evidence="3 7" id="KW-0812">Transmembrane</keyword>
<evidence type="ECO:0000256" key="3">
    <source>
        <dbReference type="ARBA" id="ARBA00022692"/>
    </source>
</evidence>
<evidence type="ECO:0000256" key="4">
    <source>
        <dbReference type="ARBA" id="ARBA00022801"/>
    </source>
</evidence>
<feature type="transmembrane region" description="Helical" evidence="7">
    <location>
        <begin position="6"/>
        <end position="22"/>
    </location>
</feature>
<dbReference type="NCBIfam" id="TIGR00077">
    <property type="entry name" value="lspA"/>
    <property type="match status" value="1"/>
</dbReference>
<dbReference type="GO" id="GO:0016020">
    <property type="term" value="C:membrane"/>
    <property type="evidence" value="ECO:0007669"/>
    <property type="project" value="InterPro"/>
</dbReference>
<dbReference type="PANTHER" id="PTHR33695">
    <property type="entry name" value="LIPOPROTEIN SIGNAL PEPTIDASE"/>
    <property type="match status" value="1"/>
</dbReference>
<dbReference type="InterPro" id="IPR001872">
    <property type="entry name" value="Peptidase_A8"/>
</dbReference>